<dbReference type="EMBL" id="AYRZ02000005">
    <property type="protein sequence ID" value="PHT80881.1"/>
    <property type="molecule type" value="Genomic_DNA"/>
</dbReference>
<sequence length="73" mass="8366">MSFKNKRVLMENIHKIKAKKARDNTLSDQFEAKKAKNKAIRERKFARWEEHLAQGSGERQVQPVAEAAATTQA</sequence>
<dbReference type="GO" id="GO:0003723">
    <property type="term" value="F:RNA binding"/>
    <property type="evidence" value="ECO:0007669"/>
    <property type="project" value="InterPro"/>
</dbReference>
<dbReference type="GO" id="GO:0003735">
    <property type="term" value="F:structural constituent of ribosome"/>
    <property type="evidence" value="ECO:0007669"/>
    <property type="project" value="InterPro"/>
</dbReference>
<keyword evidence="3" id="KW-1185">Reference proteome</keyword>
<dbReference type="GO" id="GO:0022625">
    <property type="term" value="C:cytosolic large ribosomal subunit"/>
    <property type="evidence" value="ECO:0007669"/>
    <property type="project" value="InterPro"/>
</dbReference>
<proteinExistence type="predicted"/>
<dbReference type="AlphaFoldDB" id="A0A2G2ZG47"/>
<dbReference type="STRING" id="4072.A0A2G2ZG47"/>
<reference evidence="2 3" key="2">
    <citation type="journal article" date="2017" name="Genome Biol.">
        <title>New reference genome sequences of hot pepper reveal the massive evolution of plant disease-resistance genes by retroduplication.</title>
        <authorList>
            <person name="Kim S."/>
            <person name="Park J."/>
            <person name="Yeom S.I."/>
            <person name="Kim Y.M."/>
            <person name="Seo E."/>
            <person name="Kim K.T."/>
            <person name="Kim M.S."/>
            <person name="Lee J.M."/>
            <person name="Cheong K."/>
            <person name="Shin H.S."/>
            <person name="Kim S.B."/>
            <person name="Han K."/>
            <person name="Lee J."/>
            <person name="Park M."/>
            <person name="Lee H.A."/>
            <person name="Lee H.Y."/>
            <person name="Lee Y."/>
            <person name="Oh S."/>
            <person name="Lee J.H."/>
            <person name="Choi E."/>
            <person name="Choi E."/>
            <person name="Lee S.E."/>
            <person name="Jeon J."/>
            <person name="Kim H."/>
            <person name="Choi G."/>
            <person name="Song H."/>
            <person name="Lee J."/>
            <person name="Lee S.C."/>
            <person name="Kwon J.K."/>
            <person name="Lee H.Y."/>
            <person name="Koo N."/>
            <person name="Hong Y."/>
            <person name="Kim R.W."/>
            <person name="Kang W.H."/>
            <person name="Huh J.H."/>
            <person name="Kang B.C."/>
            <person name="Yang T.J."/>
            <person name="Lee Y.H."/>
            <person name="Bennetzen J.L."/>
            <person name="Choi D."/>
        </authorList>
    </citation>
    <scope>NUCLEOTIDE SEQUENCE [LARGE SCALE GENOMIC DNA]</scope>
    <source>
        <strain evidence="3">cv. CM334</strain>
    </source>
</reference>
<evidence type="ECO:0000313" key="2">
    <source>
        <dbReference type="EMBL" id="PHT80881.1"/>
    </source>
</evidence>
<accession>A0A2G2ZG47</accession>
<feature type="region of interest" description="Disordered" evidence="1">
    <location>
        <begin position="51"/>
        <end position="73"/>
    </location>
</feature>
<gene>
    <name evidence="2" type="ORF">T459_13896</name>
</gene>
<comment type="caution">
    <text evidence="2">The sequence shown here is derived from an EMBL/GenBank/DDBJ whole genome shotgun (WGS) entry which is preliminary data.</text>
</comment>
<organism evidence="2 3">
    <name type="scientific">Capsicum annuum</name>
    <name type="common">Capsicum pepper</name>
    <dbReference type="NCBI Taxonomy" id="4072"/>
    <lineage>
        <taxon>Eukaryota</taxon>
        <taxon>Viridiplantae</taxon>
        <taxon>Streptophyta</taxon>
        <taxon>Embryophyta</taxon>
        <taxon>Tracheophyta</taxon>
        <taxon>Spermatophyta</taxon>
        <taxon>Magnoliopsida</taxon>
        <taxon>eudicotyledons</taxon>
        <taxon>Gunneridae</taxon>
        <taxon>Pentapetalae</taxon>
        <taxon>asterids</taxon>
        <taxon>lamiids</taxon>
        <taxon>Solanales</taxon>
        <taxon>Solanaceae</taxon>
        <taxon>Solanoideae</taxon>
        <taxon>Capsiceae</taxon>
        <taxon>Capsicum</taxon>
    </lineage>
</organism>
<reference evidence="2 3" key="1">
    <citation type="journal article" date="2014" name="Nat. Genet.">
        <title>Genome sequence of the hot pepper provides insights into the evolution of pungency in Capsicum species.</title>
        <authorList>
            <person name="Kim S."/>
            <person name="Park M."/>
            <person name="Yeom S.I."/>
            <person name="Kim Y.M."/>
            <person name="Lee J.M."/>
            <person name="Lee H.A."/>
            <person name="Seo E."/>
            <person name="Choi J."/>
            <person name="Cheong K."/>
            <person name="Kim K.T."/>
            <person name="Jung K."/>
            <person name="Lee G.W."/>
            <person name="Oh S.K."/>
            <person name="Bae C."/>
            <person name="Kim S.B."/>
            <person name="Lee H.Y."/>
            <person name="Kim S.Y."/>
            <person name="Kim M.S."/>
            <person name="Kang B.C."/>
            <person name="Jo Y.D."/>
            <person name="Yang H.B."/>
            <person name="Jeong H.J."/>
            <person name="Kang W.H."/>
            <person name="Kwon J.K."/>
            <person name="Shin C."/>
            <person name="Lim J.Y."/>
            <person name="Park J.H."/>
            <person name="Huh J.H."/>
            <person name="Kim J.S."/>
            <person name="Kim B.D."/>
            <person name="Cohen O."/>
            <person name="Paran I."/>
            <person name="Suh M.C."/>
            <person name="Lee S.B."/>
            <person name="Kim Y.K."/>
            <person name="Shin Y."/>
            <person name="Noh S.J."/>
            <person name="Park J."/>
            <person name="Seo Y.S."/>
            <person name="Kwon S.Y."/>
            <person name="Kim H.A."/>
            <person name="Park J.M."/>
            <person name="Kim H.J."/>
            <person name="Choi S.B."/>
            <person name="Bosland P.W."/>
            <person name="Reeves G."/>
            <person name="Jo S.H."/>
            <person name="Lee B.W."/>
            <person name="Cho H.T."/>
            <person name="Choi H.S."/>
            <person name="Lee M.S."/>
            <person name="Yu Y."/>
            <person name="Do Choi Y."/>
            <person name="Park B.S."/>
            <person name="van Deynze A."/>
            <person name="Ashrafi H."/>
            <person name="Hill T."/>
            <person name="Kim W.T."/>
            <person name="Pai H.S."/>
            <person name="Ahn H.K."/>
            <person name="Yeam I."/>
            <person name="Giovannoni J.J."/>
            <person name="Rose J.K."/>
            <person name="Sorensen I."/>
            <person name="Lee S.J."/>
            <person name="Kim R.W."/>
            <person name="Choi I.Y."/>
            <person name="Choi B.S."/>
            <person name="Lim J.S."/>
            <person name="Lee Y.H."/>
            <person name="Choi D."/>
        </authorList>
    </citation>
    <scope>NUCLEOTIDE SEQUENCE [LARGE SCALE GENOMIC DNA]</scope>
    <source>
        <strain evidence="3">cv. CM334</strain>
    </source>
</reference>
<dbReference type="Gramene" id="PHT80881">
    <property type="protein sequence ID" value="PHT80881"/>
    <property type="gene ID" value="T459_13896"/>
</dbReference>
<name>A0A2G2ZG47_CAPAN</name>
<protein>
    <submittedName>
        <fullName evidence="2">Uncharacterized protein</fullName>
    </submittedName>
</protein>
<evidence type="ECO:0000313" key="3">
    <source>
        <dbReference type="Proteomes" id="UP000222542"/>
    </source>
</evidence>
<dbReference type="Gene3D" id="1.10.1200.240">
    <property type="match status" value="1"/>
</dbReference>
<dbReference type="InterPro" id="IPR039547">
    <property type="entry name" value="Ribosomal_eL19"/>
</dbReference>
<evidence type="ECO:0000256" key="1">
    <source>
        <dbReference type="SAM" id="MobiDB-lite"/>
    </source>
</evidence>
<dbReference type="Proteomes" id="UP000222542">
    <property type="component" value="Unassembled WGS sequence"/>
</dbReference>
<dbReference type="PANTHER" id="PTHR10722">
    <property type="entry name" value="60S RIBOSOMAL PROTEIN L19"/>
    <property type="match status" value="1"/>
</dbReference>